<dbReference type="SMART" id="SM00020">
    <property type="entry name" value="Tryp_SPc"/>
    <property type="match status" value="1"/>
</dbReference>
<dbReference type="InterPro" id="IPR001254">
    <property type="entry name" value="Trypsin_dom"/>
</dbReference>
<comment type="caution">
    <text evidence="5">The sequence shown here is derived from an EMBL/GenBank/DDBJ whole genome shotgun (WGS) entry which is preliminary data.</text>
</comment>
<keyword evidence="6" id="KW-1185">Reference proteome</keyword>
<evidence type="ECO:0000313" key="6">
    <source>
        <dbReference type="Proteomes" id="UP000749559"/>
    </source>
</evidence>
<dbReference type="Proteomes" id="UP000749559">
    <property type="component" value="Unassembled WGS sequence"/>
</dbReference>
<accession>A0A8J1Y9U3</accession>
<dbReference type="InterPro" id="IPR009003">
    <property type="entry name" value="Peptidase_S1_PA"/>
</dbReference>
<name>A0A8J1Y9U3_OWEFU</name>
<protein>
    <submittedName>
        <fullName evidence="5">Uncharacterized protein</fullName>
    </submittedName>
</protein>
<evidence type="ECO:0000256" key="1">
    <source>
        <dbReference type="ARBA" id="ARBA00022670"/>
    </source>
</evidence>
<dbReference type="PROSITE" id="PS00134">
    <property type="entry name" value="TRYPSIN_HIS"/>
    <property type="match status" value="1"/>
</dbReference>
<dbReference type="EMBL" id="CAIIXF020000001">
    <property type="protein sequence ID" value="CAH1772549.1"/>
    <property type="molecule type" value="Genomic_DNA"/>
</dbReference>
<dbReference type="InterPro" id="IPR018114">
    <property type="entry name" value="TRYPSIN_HIS"/>
</dbReference>
<dbReference type="SUPFAM" id="SSF50494">
    <property type="entry name" value="Trypsin-like serine proteases"/>
    <property type="match status" value="1"/>
</dbReference>
<dbReference type="GO" id="GO:0004252">
    <property type="term" value="F:serine-type endopeptidase activity"/>
    <property type="evidence" value="ECO:0007669"/>
    <property type="project" value="InterPro"/>
</dbReference>
<proteinExistence type="predicted"/>
<organism evidence="5 6">
    <name type="scientific">Owenia fusiformis</name>
    <name type="common">Polychaete worm</name>
    <dbReference type="NCBI Taxonomy" id="6347"/>
    <lineage>
        <taxon>Eukaryota</taxon>
        <taxon>Metazoa</taxon>
        <taxon>Spiralia</taxon>
        <taxon>Lophotrochozoa</taxon>
        <taxon>Annelida</taxon>
        <taxon>Polychaeta</taxon>
        <taxon>Sedentaria</taxon>
        <taxon>Canalipalpata</taxon>
        <taxon>Sabellida</taxon>
        <taxon>Oweniida</taxon>
        <taxon>Oweniidae</taxon>
        <taxon>Owenia</taxon>
    </lineage>
</organism>
<dbReference type="InterPro" id="IPR001314">
    <property type="entry name" value="Peptidase_S1A"/>
</dbReference>
<evidence type="ECO:0000256" key="2">
    <source>
        <dbReference type="ARBA" id="ARBA00022801"/>
    </source>
</evidence>
<dbReference type="PRINTS" id="PR00722">
    <property type="entry name" value="CHYMOTRYPSIN"/>
</dbReference>
<keyword evidence="3" id="KW-0720">Serine protease</keyword>
<dbReference type="OrthoDB" id="9970815at2759"/>
<dbReference type="PANTHER" id="PTHR24252:SF7">
    <property type="entry name" value="HYALIN"/>
    <property type="match status" value="1"/>
</dbReference>
<evidence type="ECO:0000313" key="5">
    <source>
        <dbReference type="EMBL" id="CAH1772549.1"/>
    </source>
</evidence>
<gene>
    <name evidence="5" type="ORF">OFUS_LOCUS297</name>
</gene>
<dbReference type="Gene3D" id="2.40.10.10">
    <property type="entry name" value="Trypsin-like serine proteases"/>
    <property type="match status" value="1"/>
</dbReference>
<dbReference type="FunFam" id="2.40.10.10:FF:000003">
    <property type="entry name" value="Transmembrane serine protease 3"/>
    <property type="match status" value="1"/>
</dbReference>
<dbReference type="PROSITE" id="PS50240">
    <property type="entry name" value="TRYPSIN_DOM"/>
    <property type="match status" value="1"/>
</dbReference>
<dbReference type="InterPro" id="IPR043504">
    <property type="entry name" value="Peptidase_S1_PA_chymotrypsin"/>
</dbReference>
<keyword evidence="2" id="KW-0378">Hydrolase</keyword>
<dbReference type="InterPro" id="IPR033116">
    <property type="entry name" value="TRYPSIN_SER"/>
</dbReference>
<dbReference type="PANTHER" id="PTHR24252">
    <property type="entry name" value="ACROSIN-RELATED"/>
    <property type="match status" value="1"/>
</dbReference>
<sequence length="346" mass="38028">MNDSLFILCVIIVQLADCFSVQECEPNYGRCIDTNLDTCDEGQIDERYTCSGYWGIKCCKSSVTRTTPERATTASATFSTGSTGTTTTGSVTVRPQSGCGLMPENRIVGGRESFANRWPWMVSIQQFGWFGSVHHCGAALISDQWIITAAHCLERAYGPKNFKIRLGEHNQNAQSGTEMYLDLEKYILHEDFSSKKSGFPNDIALMKLSHPVQFNRYIQPVCLPNGDDTFLDNKECWITGWGLTKGTGDDNVLNELRVDISSNEACGRKWAGEGSVNDGHVCIGDGINGSCQGDSGGPLSCKVGNRWVLAGVTSWGDSECNAAGFPDVYSRISYFLPWIQRTILNN</sequence>
<reference evidence="5" key="1">
    <citation type="submission" date="2022-03" db="EMBL/GenBank/DDBJ databases">
        <authorList>
            <person name="Martin C."/>
        </authorList>
    </citation>
    <scope>NUCLEOTIDE SEQUENCE</scope>
</reference>
<dbReference type="CDD" id="cd00190">
    <property type="entry name" value="Tryp_SPc"/>
    <property type="match status" value="1"/>
</dbReference>
<evidence type="ECO:0000256" key="3">
    <source>
        <dbReference type="ARBA" id="ARBA00022825"/>
    </source>
</evidence>
<dbReference type="PROSITE" id="PS00135">
    <property type="entry name" value="TRYPSIN_SER"/>
    <property type="match status" value="1"/>
</dbReference>
<dbReference type="GO" id="GO:0006508">
    <property type="term" value="P:proteolysis"/>
    <property type="evidence" value="ECO:0007669"/>
    <property type="project" value="UniProtKB-KW"/>
</dbReference>
<dbReference type="Pfam" id="PF00089">
    <property type="entry name" value="Trypsin"/>
    <property type="match status" value="1"/>
</dbReference>
<keyword evidence="4" id="KW-1015">Disulfide bond</keyword>
<dbReference type="AlphaFoldDB" id="A0A8J1Y9U3"/>
<evidence type="ECO:0000256" key="4">
    <source>
        <dbReference type="ARBA" id="ARBA00023157"/>
    </source>
</evidence>
<keyword evidence="1" id="KW-0645">Protease</keyword>